<dbReference type="PANTHER" id="PTHR46220:SF1">
    <property type="entry name" value="ADP-RIBOSYLATION FACTOR GTPASE-ACTIVATING PROTEIN AGD12"/>
    <property type="match status" value="1"/>
</dbReference>
<name>A0AAW0EW44_9TRYP</name>
<keyword evidence="1" id="KW-0479">Metal-binding</keyword>
<dbReference type="InterPro" id="IPR037278">
    <property type="entry name" value="ARFGAP/RecO"/>
</dbReference>
<keyword evidence="5" id="KW-1185">Reference proteome</keyword>
<reference evidence="4 5" key="1">
    <citation type="journal article" date="2021" name="MBio">
        <title>A New Model Trypanosomatid, Novymonas esmeraldas: Genomic Perception of Its 'Candidatus Pandoraea novymonadis' Endosymbiont.</title>
        <authorList>
            <person name="Zakharova A."/>
            <person name="Saura A."/>
            <person name="Butenko A."/>
            <person name="Podesvova L."/>
            <person name="Warmusova S."/>
            <person name="Kostygov A.Y."/>
            <person name="Nenarokova A."/>
            <person name="Lukes J."/>
            <person name="Opperdoes F.R."/>
            <person name="Yurchenko V."/>
        </authorList>
    </citation>
    <scope>NUCLEOTIDE SEQUENCE [LARGE SCALE GENOMIC DNA]</scope>
    <source>
        <strain evidence="4 5">E262AT.01</strain>
    </source>
</reference>
<evidence type="ECO:0000256" key="2">
    <source>
        <dbReference type="SAM" id="MobiDB-lite"/>
    </source>
</evidence>
<dbReference type="GO" id="GO:0005096">
    <property type="term" value="F:GTPase activator activity"/>
    <property type="evidence" value="ECO:0007669"/>
    <property type="project" value="InterPro"/>
</dbReference>
<sequence>MDEVSLDTLLLSGECDVQWGTRGTATVHRTVELHANDILYLFEEPKNSMAKHIREKVYVEGCRVVDGGAYAESSERLLLVLANHDYAEKVDLLGNRQAAVFAVEKTTCNTSFGGAAQGAFASALPSADYVVQLFLSDKMAKWRLLQAIQRASKEYPQLFPDSAAALAASVAQSAGNGTPRAAGRLASPTAALGLSSSGVENRFESKVLGQSDSGGGRHSRTDSGVSVLSDHEVLQLADVLREYEAMQESKRKVGAAAASLVLPPLPPMSGEEEDRRKPLPDNEDLDTAPCAVTDAPDPLATTLGNSKCRAPARLQHSPLYEPCVEAKAANQICADCSEPFPSWCILQPFGAFVCIQCIGVHRKLWSNKCRGAELDLWPAADVEFMKARGNDVVNDELEYYVAFPAGSVEAALHAEPAVKPVLSFSSVEVRESFIQWKYEDQLFTRWQHPNAPAPLPPRPDPVGLEHSRFATAATGVTEAEGCAGDTPLCSPAQQQQQQQQSFLRDQGPPRYAGLLDIIVKELVGPQSMAGAVCVLTNGFQTLRTHGSRELLHMRHSTAWDEHLQLGVEAAGRKPLYCTIYRGRGELLATAEVWMTEEVFQPGASCMFASDLRWSQLHKRPSQRSPGEQWKITFLTSYQLLA</sequence>
<organism evidence="4 5">
    <name type="scientific">Novymonas esmeraldas</name>
    <dbReference type="NCBI Taxonomy" id="1808958"/>
    <lineage>
        <taxon>Eukaryota</taxon>
        <taxon>Discoba</taxon>
        <taxon>Euglenozoa</taxon>
        <taxon>Kinetoplastea</taxon>
        <taxon>Metakinetoplastina</taxon>
        <taxon>Trypanosomatida</taxon>
        <taxon>Trypanosomatidae</taxon>
        <taxon>Novymonas</taxon>
    </lineage>
</organism>
<feature type="region of interest" description="Disordered" evidence="2">
    <location>
        <begin position="207"/>
        <end position="226"/>
    </location>
</feature>
<keyword evidence="1" id="KW-0863">Zinc-finger</keyword>
<dbReference type="AlphaFoldDB" id="A0AAW0EW44"/>
<dbReference type="EMBL" id="JAECZO010000139">
    <property type="protein sequence ID" value="KAK7198238.1"/>
    <property type="molecule type" value="Genomic_DNA"/>
</dbReference>
<dbReference type="SUPFAM" id="SSF57863">
    <property type="entry name" value="ArfGap/RecO-like zinc finger"/>
    <property type="match status" value="1"/>
</dbReference>
<evidence type="ECO:0000313" key="5">
    <source>
        <dbReference type="Proteomes" id="UP001430356"/>
    </source>
</evidence>
<dbReference type="PROSITE" id="PS50115">
    <property type="entry name" value="ARFGAP"/>
    <property type="match status" value="1"/>
</dbReference>
<dbReference type="InterPro" id="IPR038508">
    <property type="entry name" value="ArfGAP_dom_sf"/>
</dbReference>
<gene>
    <name evidence="4" type="ORF">NESM_000780800</name>
</gene>
<evidence type="ECO:0000313" key="4">
    <source>
        <dbReference type="EMBL" id="KAK7198238.1"/>
    </source>
</evidence>
<dbReference type="GO" id="GO:0008270">
    <property type="term" value="F:zinc ion binding"/>
    <property type="evidence" value="ECO:0007669"/>
    <property type="project" value="UniProtKB-KW"/>
</dbReference>
<evidence type="ECO:0000259" key="3">
    <source>
        <dbReference type="PROSITE" id="PS50115"/>
    </source>
</evidence>
<proteinExistence type="predicted"/>
<feature type="domain" description="Arf-GAP" evidence="3">
    <location>
        <begin position="308"/>
        <end position="451"/>
    </location>
</feature>
<dbReference type="PANTHER" id="PTHR46220">
    <property type="entry name" value="ADP-RIBOSYLATION FACTOR GTPASE-ACTIVATING PROTEIN AGD12"/>
    <property type="match status" value="1"/>
</dbReference>
<comment type="caution">
    <text evidence="4">The sequence shown here is derived from an EMBL/GenBank/DDBJ whole genome shotgun (WGS) entry which is preliminary data.</text>
</comment>
<protein>
    <submittedName>
        <fullName evidence="4">GTP-ase activating protein</fullName>
    </submittedName>
</protein>
<dbReference type="PRINTS" id="PR00405">
    <property type="entry name" value="REVINTRACTNG"/>
</dbReference>
<keyword evidence="1" id="KW-0862">Zinc</keyword>
<accession>A0AAW0EW44</accession>
<feature type="region of interest" description="Disordered" evidence="2">
    <location>
        <begin position="262"/>
        <end position="296"/>
    </location>
</feature>
<dbReference type="InterPro" id="IPR044518">
    <property type="entry name" value="ARF_GAP_AGD11/12/13"/>
</dbReference>
<dbReference type="Pfam" id="PF01412">
    <property type="entry name" value="ArfGap"/>
    <property type="match status" value="1"/>
</dbReference>
<dbReference type="GO" id="GO:0005543">
    <property type="term" value="F:phospholipid binding"/>
    <property type="evidence" value="ECO:0007669"/>
    <property type="project" value="InterPro"/>
</dbReference>
<dbReference type="SMART" id="SM00105">
    <property type="entry name" value="ArfGap"/>
    <property type="match status" value="1"/>
</dbReference>
<evidence type="ECO:0000256" key="1">
    <source>
        <dbReference type="PROSITE-ProRule" id="PRU00288"/>
    </source>
</evidence>
<dbReference type="Proteomes" id="UP001430356">
    <property type="component" value="Unassembled WGS sequence"/>
</dbReference>
<dbReference type="Gene3D" id="1.10.220.150">
    <property type="entry name" value="Arf GTPase activating protein"/>
    <property type="match status" value="1"/>
</dbReference>
<dbReference type="InterPro" id="IPR001164">
    <property type="entry name" value="ArfGAP_dom"/>
</dbReference>